<protein>
    <submittedName>
        <fullName evidence="1">Uncharacterized protein</fullName>
    </submittedName>
</protein>
<gene>
    <name evidence="1" type="ORF">VA599_23705</name>
</gene>
<dbReference type="EMBL" id="JAYFSJ010000026">
    <property type="protein sequence ID" value="MEN7433755.1"/>
    <property type="molecule type" value="Genomic_DNA"/>
</dbReference>
<sequence>MRSATLSILNPPPEVTPLKFKGWLQTEAAKINAHYPPGHVIRIRLFLTPRLMYCLPRKKMDALMQGIVNRNDKIFGIELYETDHSLTADEMMEEAQLAQQDLPGA</sequence>
<dbReference type="Proteomes" id="UP001405405">
    <property type="component" value="Unassembled WGS sequence"/>
</dbReference>
<proteinExistence type="predicted"/>
<organism evidence="1 2">
    <name type="scientific">Chromobacterium indicum</name>
    <dbReference type="NCBI Taxonomy" id="3110228"/>
    <lineage>
        <taxon>Bacteria</taxon>
        <taxon>Pseudomonadati</taxon>
        <taxon>Pseudomonadota</taxon>
        <taxon>Betaproteobacteria</taxon>
        <taxon>Neisseriales</taxon>
        <taxon>Chromobacteriaceae</taxon>
        <taxon>Chromobacterium</taxon>
    </lineage>
</organism>
<comment type="caution">
    <text evidence="1">The sequence shown here is derived from an EMBL/GenBank/DDBJ whole genome shotgun (WGS) entry which is preliminary data.</text>
</comment>
<accession>A0ABV0CRG0</accession>
<name>A0ABV0CRG0_9NEIS</name>
<keyword evidence="2" id="KW-1185">Reference proteome</keyword>
<dbReference type="RefSeq" id="WP_346790952.1">
    <property type="nucleotide sequence ID" value="NZ_JAYFSJ010000026.1"/>
</dbReference>
<reference evidence="1 2" key="1">
    <citation type="submission" date="2023-12" db="EMBL/GenBank/DDBJ databases">
        <title>Chromobacterium sp. strain TRC.1.1.SA producing antimicrobial pigment.</title>
        <authorList>
            <person name="Verma N."/>
            <person name="Choksket S."/>
            <person name="Pinnaka A.K."/>
            <person name="Korpole S."/>
        </authorList>
    </citation>
    <scope>NUCLEOTIDE SEQUENCE [LARGE SCALE GENOMIC DNA]</scope>
    <source>
        <strain evidence="1 2">TRC1.1.SA</strain>
    </source>
</reference>
<evidence type="ECO:0000313" key="1">
    <source>
        <dbReference type="EMBL" id="MEN7433755.1"/>
    </source>
</evidence>
<evidence type="ECO:0000313" key="2">
    <source>
        <dbReference type="Proteomes" id="UP001405405"/>
    </source>
</evidence>